<feature type="compositionally biased region" description="Polar residues" evidence="1">
    <location>
        <begin position="495"/>
        <end position="511"/>
    </location>
</feature>
<name>A0A8H8CJV7_PSICU</name>
<reference evidence="2" key="1">
    <citation type="submission" date="2021-02" db="EMBL/GenBank/DDBJ databases">
        <title>Psilocybe cubensis genome.</title>
        <authorList>
            <person name="Mckernan K.J."/>
            <person name="Crawford S."/>
            <person name="Trippe A."/>
            <person name="Kane L.T."/>
            <person name="Mclaughlin S."/>
        </authorList>
    </citation>
    <scope>NUCLEOTIDE SEQUENCE [LARGE SCALE GENOMIC DNA]</scope>
    <source>
        <strain evidence="2">MGC-MH-2018</strain>
    </source>
</reference>
<dbReference type="Gene3D" id="6.10.140.1020">
    <property type="match status" value="1"/>
</dbReference>
<feature type="region of interest" description="Disordered" evidence="1">
    <location>
        <begin position="576"/>
        <end position="646"/>
    </location>
</feature>
<evidence type="ECO:0000313" key="2">
    <source>
        <dbReference type="EMBL" id="KAG5169187.1"/>
    </source>
</evidence>
<feature type="region of interest" description="Disordered" evidence="1">
    <location>
        <begin position="133"/>
        <end position="158"/>
    </location>
</feature>
<gene>
    <name evidence="2" type="ORF">JR316_005743</name>
</gene>
<feature type="compositionally biased region" description="Low complexity" evidence="1">
    <location>
        <begin position="398"/>
        <end position="414"/>
    </location>
</feature>
<dbReference type="AlphaFoldDB" id="A0A8H8CJV7"/>
<dbReference type="EMBL" id="JAFIQS010000005">
    <property type="protein sequence ID" value="KAG5169187.1"/>
    <property type="molecule type" value="Genomic_DNA"/>
</dbReference>
<feature type="region of interest" description="Disordered" evidence="1">
    <location>
        <begin position="225"/>
        <end position="272"/>
    </location>
</feature>
<feature type="region of interest" description="Disordered" evidence="1">
    <location>
        <begin position="367"/>
        <end position="428"/>
    </location>
</feature>
<feature type="region of interest" description="Disordered" evidence="1">
    <location>
        <begin position="17"/>
        <end position="53"/>
    </location>
</feature>
<proteinExistence type="predicted"/>
<sequence>MSLLQYGEAQVYRKTSCVESPPATLENKRSSSPLESGHLTRQPFQMDPERSQPPCSGVVWTASSIINISALEHPGFSHRVDFESCEGLPSLLRESFKSTAGHSDDILPRTIFNGVTENKERDAKVDFSISLENRPDTSSSSAIRGLAISGPDTTNIDTTLRSTKQAGQSHEEMGMGCAPHHSDIPSSSPLEHIECAQSNPYFTPATIVRAHSPDFRTDVVGIQELVSSSPPPSPSMTSNYLQSSSPISSSNPMDRSIQTPPTSSPTVPEEYSQTLSEGVEEDFYTEQTYTAYSHYPLDHGPYRNMNPHISNDFFPLPAPQQHINPQHHMSSISGALVPPTFVQDFLDATAEPPKHVEQYPPPELNLTASEVDLPVPGPSNPPIRPPPPVIEAKSSSAQNRQVVPKNVVPNPKRPTLAGVKQQQKKLSRPFRSPVIHAPVRLAPKPPTPSSGPLISSANSAILKDAAAETAKVPNAAAASSSSQPADTKIKHRTARASSQFKSPLASSSTTADEAALVRLTPTIQSLERKLQLLRRALKVREDVQEEVLEGLVNKWSEAGKEVAWEVWDAVKDNANAAEDDKKGKKRAVEESWGWDEGREAKKTKGEEEKDRNWGWDVVPVGEEERQASESAESPREEEGRQPTLGTMLLQLGIAPETFGWSEEEGAFVDKEA</sequence>
<organism evidence="2">
    <name type="scientific">Psilocybe cubensis</name>
    <name type="common">Psychedelic mushroom</name>
    <name type="synonym">Stropharia cubensis</name>
    <dbReference type="NCBI Taxonomy" id="181762"/>
    <lineage>
        <taxon>Eukaryota</taxon>
        <taxon>Fungi</taxon>
        <taxon>Dikarya</taxon>
        <taxon>Basidiomycota</taxon>
        <taxon>Agaricomycotina</taxon>
        <taxon>Agaricomycetes</taxon>
        <taxon>Agaricomycetidae</taxon>
        <taxon>Agaricales</taxon>
        <taxon>Agaricineae</taxon>
        <taxon>Strophariaceae</taxon>
        <taxon>Psilocybe</taxon>
    </lineage>
</organism>
<feature type="region of interest" description="Disordered" evidence="1">
    <location>
        <begin position="171"/>
        <end position="190"/>
    </location>
</feature>
<comment type="caution">
    <text evidence="2">The sequence shown here is derived from an EMBL/GenBank/DDBJ whole genome shotgun (WGS) entry which is preliminary data.</text>
</comment>
<evidence type="ECO:0000256" key="1">
    <source>
        <dbReference type="SAM" id="MobiDB-lite"/>
    </source>
</evidence>
<feature type="compositionally biased region" description="Basic and acidic residues" evidence="1">
    <location>
        <begin position="578"/>
        <end position="613"/>
    </location>
</feature>
<protein>
    <submittedName>
        <fullName evidence="2">Uncharacterized protein</fullName>
    </submittedName>
</protein>
<feature type="region of interest" description="Disordered" evidence="1">
    <location>
        <begin position="473"/>
        <end position="511"/>
    </location>
</feature>
<feature type="compositionally biased region" description="Basic and acidic residues" evidence="1">
    <location>
        <begin position="622"/>
        <end position="640"/>
    </location>
</feature>
<accession>A0A8H8CJV7</accession>
<feature type="compositionally biased region" description="Pro residues" evidence="1">
    <location>
        <begin position="375"/>
        <end position="389"/>
    </location>
</feature>